<dbReference type="GO" id="GO:0045095">
    <property type="term" value="C:keratin filament"/>
    <property type="evidence" value="ECO:0007669"/>
    <property type="project" value="TreeGrafter"/>
</dbReference>
<dbReference type="FunFam" id="1.20.5.1160:FF:000001">
    <property type="entry name" value="Keratin type II"/>
    <property type="match status" value="1"/>
</dbReference>
<dbReference type="PANTHER" id="PTHR45616">
    <property type="entry name" value="GATA-TYPE DOMAIN-CONTAINING PROTEIN"/>
    <property type="match status" value="1"/>
</dbReference>
<evidence type="ECO:0000313" key="7">
    <source>
        <dbReference type="Proteomes" id="UP000694408"/>
    </source>
</evidence>
<evidence type="ECO:0000256" key="1">
    <source>
        <dbReference type="ARBA" id="ARBA00022754"/>
    </source>
</evidence>
<dbReference type="GO" id="GO:0045109">
    <property type="term" value="P:intermediate filament organization"/>
    <property type="evidence" value="ECO:0007669"/>
    <property type="project" value="TreeGrafter"/>
</dbReference>
<dbReference type="Gene3D" id="1.20.5.1160">
    <property type="entry name" value="Vasodilator-stimulated phosphoprotein"/>
    <property type="match status" value="1"/>
</dbReference>
<protein>
    <recommendedName>
        <fullName evidence="5">IF rod domain-containing protein</fullName>
    </recommendedName>
</protein>
<dbReference type="Ensembl" id="ENSJHYT00000006578.1">
    <property type="protein sequence ID" value="ENSJHYP00000005361.1"/>
    <property type="gene ID" value="ENSJHYG00000004382.1"/>
</dbReference>
<dbReference type="GO" id="GO:0030280">
    <property type="term" value="F:structural constituent of skin epidermis"/>
    <property type="evidence" value="ECO:0007669"/>
    <property type="project" value="TreeGrafter"/>
</dbReference>
<feature type="compositionally biased region" description="Basic and acidic residues" evidence="4">
    <location>
        <begin position="123"/>
        <end position="133"/>
    </location>
</feature>
<sequence length="187" mass="20404">MVEDFKTKYEEEINKRTAAENEFVLLKKDVDGVYMAKVELQGKLDSLSDEINFLKCLYEAVSTVGPWDGGELWHRKEALEGLNPGWASPAGAGPDAEDGVRHLGGAVHGQQPEPGPGQHHRRGEGSVRGDRQPQPRRGRVLVPIQGEGRTLSWGSPVSKGMGELLLVAAQAMARSGALLAHPEWTRH</sequence>
<dbReference type="InterPro" id="IPR039008">
    <property type="entry name" value="IF_rod_dom"/>
</dbReference>
<proteinExistence type="predicted"/>
<dbReference type="PANTHER" id="PTHR45616:SF69">
    <property type="entry name" value="IF ROD DOMAIN-CONTAINING PROTEIN-RELATED"/>
    <property type="match status" value="1"/>
</dbReference>
<evidence type="ECO:0000256" key="4">
    <source>
        <dbReference type="SAM" id="MobiDB-lite"/>
    </source>
</evidence>
<dbReference type="Pfam" id="PF00038">
    <property type="entry name" value="Filament"/>
    <property type="match status" value="1"/>
</dbReference>
<dbReference type="GO" id="GO:0031424">
    <property type="term" value="P:keratinization"/>
    <property type="evidence" value="ECO:0007669"/>
    <property type="project" value="TreeGrafter"/>
</dbReference>
<feature type="coiled-coil region" evidence="3">
    <location>
        <begin position="2"/>
        <end position="57"/>
    </location>
</feature>
<keyword evidence="7" id="KW-1185">Reference proteome</keyword>
<evidence type="ECO:0000256" key="3">
    <source>
        <dbReference type="SAM" id="Coils"/>
    </source>
</evidence>
<evidence type="ECO:0000256" key="2">
    <source>
        <dbReference type="ARBA" id="ARBA00023054"/>
    </source>
</evidence>
<name>A0A8C5IMQ5_JUNHY</name>
<feature type="region of interest" description="Disordered" evidence="4">
    <location>
        <begin position="84"/>
        <end position="155"/>
    </location>
</feature>
<feature type="domain" description="IF rod" evidence="5">
    <location>
        <begin position="1"/>
        <end position="187"/>
    </location>
</feature>
<keyword evidence="1" id="KW-0403">Intermediate filament</keyword>
<keyword evidence="2 3" id="KW-0175">Coiled coil</keyword>
<dbReference type="GO" id="GO:0005615">
    <property type="term" value="C:extracellular space"/>
    <property type="evidence" value="ECO:0007669"/>
    <property type="project" value="TreeGrafter"/>
</dbReference>
<reference evidence="6" key="1">
    <citation type="submission" date="2025-08" db="UniProtKB">
        <authorList>
            <consortium name="Ensembl"/>
        </authorList>
    </citation>
    <scope>IDENTIFICATION</scope>
</reference>
<evidence type="ECO:0000259" key="5">
    <source>
        <dbReference type="PROSITE" id="PS51842"/>
    </source>
</evidence>
<dbReference type="PROSITE" id="PS51842">
    <property type="entry name" value="IF_ROD_2"/>
    <property type="match status" value="1"/>
</dbReference>
<reference evidence="6" key="2">
    <citation type="submission" date="2025-09" db="UniProtKB">
        <authorList>
            <consortium name="Ensembl"/>
        </authorList>
    </citation>
    <scope>IDENTIFICATION</scope>
</reference>
<evidence type="ECO:0000313" key="6">
    <source>
        <dbReference type="Ensembl" id="ENSJHYP00000005361.1"/>
    </source>
</evidence>
<dbReference type="AlphaFoldDB" id="A0A8C5IMQ5"/>
<dbReference type="Proteomes" id="UP000694408">
    <property type="component" value="Unplaced"/>
</dbReference>
<accession>A0A8C5IMQ5</accession>
<organism evidence="6 7">
    <name type="scientific">Junco hyemalis</name>
    <name type="common">Dark-eyed junco</name>
    <dbReference type="NCBI Taxonomy" id="40217"/>
    <lineage>
        <taxon>Eukaryota</taxon>
        <taxon>Metazoa</taxon>
        <taxon>Chordata</taxon>
        <taxon>Craniata</taxon>
        <taxon>Vertebrata</taxon>
        <taxon>Euteleostomi</taxon>
        <taxon>Archelosauria</taxon>
        <taxon>Archosauria</taxon>
        <taxon>Dinosauria</taxon>
        <taxon>Saurischia</taxon>
        <taxon>Theropoda</taxon>
        <taxon>Coelurosauria</taxon>
        <taxon>Aves</taxon>
        <taxon>Neognathae</taxon>
        <taxon>Neoaves</taxon>
        <taxon>Telluraves</taxon>
        <taxon>Australaves</taxon>
        <taxon>Passeriformes</taxon>
        <taxon>Passerellidae</taxon>
        <taxon>Junco</taxon>
    </lineage>
</organism>